<gene>
    <name evidence="2" type="ordered locus">Deipe_0434</name>
</gene>
<dbReference type="eggNOG" id="ENOG5031S5X">
    <property type="taxonomic scope" value="Bacteria"/>
</dbReference>
<dbReference type="PATRIC" id="fig|937777.3.peg.442"/>
<dbReference type="EMBL" id="CP003382">
    <property type="protein sequence ID" value="AFZ66031.1"/>
    <property type="molecule type" value="Genomic_DNA"/>
</dbReference>
<organism evidence="2 3">
    <name type="scientific">Deinococcus peraridilitoris (strain DSM 19664 / LMG 22246 / CIP 109416 / KR-200)</name>
    <dbReference type="NCBI Taxonomy" id="937777"/>
    <lineage>
        <taxon>Bacteria</taxon>
        <taxon>Thermotogati</taxon>
        <taxon>Deinococcota</taxon>
        <taxon>Deinococci</taxon>
        <taxon>Deinococcales</taxon>
        <taxon>Deinococcaceae</taxon>
        <taxon>Deinococcus</taxon>
    </lineage>
</organism>
<dbReference type="KEGG" id="dpd:Deipe_0434"/>
<dbReference type="OrthoDB" id="9809380at2"/>
<reference evidence="3" key="1">
    <citation type="submission" date="2012-03" db="EMBL/GenBank/DDBJ databases">
        <title>Complete sequence of chromosome of Deinococcus peraridilitoris DSM 19664.</title>
        <authorList>
            <person name="Lucas S."/>
            <person name="Copeland A."/>
            <person name="Lapidus A."/>
            <person name="Glavina del Rio T."/>
            <person name="Dalin E."/>
            <person name="Tice H."/>
            <person name="Bruce D."/>
            <person name="Goodwin L."/>
            <person name="Pitluck S."/>
            <person name="Peters L."/>
            <person name="Mikhailova N."/>
            <person name="Lu M."/>
            <person name="Kyrpides N."/>
            <person name="Mavromatis K."/>
            <person name="Ivanova N."/>
            <person name="Brettin T."/>
            <person name="Detter J.C."/>
            <person name="Han C."/>
            <person name="Larimer F."/>
            <person name="Land M."/>
            <person name="Hauser L."/>
            <person name="Markowitz V."/>
            <person name="Cheng J.-F."/>
            <person name="Hugenholtz P."/>
            <person name="Woyke T."/>
            <person name="Wu D."/>
            <person name="Pukall R."/>
            <person name="Steenblock K."/>
            <person name="Brambilla E."/>
            <person name="Klenk H.-P."/>
            <person name="Eisen J.A."/>
        </authorList>
    </citation>
    <scope>NUCLEOTIDE SEQUENCE [LARGE SCALE GENOMIC DNA]</scope>
    <source>
        <strain evidence="3">DSM 19664 / LMG 22246 / CIP 109416 / KR-200</strain>
    </source>
</reference>
<dbReference type="InterPro" id="IPR025497">
    <property type="entry name" value="PatA-like_N"/>
</dbReference>
<dbReference type="RefSeq" id="WP_015234341.1">
    <property type="nucleotide sequence ID" value="NC_019793.1"/>
</dbReference>
<evidence type="ECO:0000259" key="1">
    <source>
        <dbReference type="Pfam" id="PF14332"/>
    </source>
</evidence>
<evidence type="ECO:0000313" key="2">
    <source>
        <dbReference type="EMBL" id="AFZ66031.1"/>
    </source>
</evidence>
<evidence type="ECO:0000313" key="3">
    <source>
        <dbReference type="Proteomes" id="UP000010467"/>
    </source>
</evidence>
<name>K9ZWS3_DEIPD</name>
<dbReference type="HOGENOM" id="CLU_1552775_0_0_0"/>
<dbReference type="STRING" id="937777.Deipe_0434"/>
<proteinExistence type="predicted"/>
<dbReference type="Pfam" id="PF14332">
    <property type="entry name" value="DUF4388"/>
    <property type="match status" value="1"/>
</dbReference>
<feature type="domain" description="PatA-like N-terminal" evidence="1">
    <location>
        <begin position="3"/>
        <end position="101"/>
    </location>
</feature>
<keyword evidence="3" id="KW-1185">Reference proteome</keyword>
<sequence length="173" mass="19234">MLSGNLADFALLGVMQMLLSSNRTGCLHLEHARGGDIWIENGEVVHATALGKTGDEAISLISSLADGRFVFEQNVTTPERTIRLRREMLLGRMMQEGDAWAELLRAFPDWSRPLRFTGGWSDQTRVTRRQYLALSGIGKGHLAAIVSDSDLPPRELLELLLPFWQAGKIEYAA</sequence>
<dbReference type="PANTHER" id="PTHR36304:SF4">
    <property type="entry name" value="DUF4388 DOMAIN-CONTAINING PROTEIN"/>
    <property type="match status" value="1"/>
</dbReference>
<dbReference type="AlphaFoldDB" id="K9ZWS3"/>
<protein>
    <recommendedName>
        <fullName evidence="1">PatA-like N-terminal domain-containing protein</fullName>
    </recommendedName>
</protein>
<accession>K9ZWS3</accession>
<dbReference type="Proteomes" id="UP000010467">
    <property type="component" value="Chromosome"/>
</dbReference>
<dbReference type="PANTHER" id="PTHR36304">
    <property type="entry name" value="DOMAIN GTPASE-ACTIVATING PROTEIN, PUTATIVE-RELATED-RELATED"/>
    <property type="match status" value="1"/>
</dbReference>